<evidence type="ECO:0000259" key="2">
    <source>
        <dbReference type="Pfam" id="PF08906"/>
    </source>
</evidence>
<organism evidence="3 4">
    <name type="scientific">Roseateles flavus</name>
    <dbReference type="NCBI Taxonomy" id="3149041"/>
    <lineage>
        <taxon>Bacteria</taxon>
        <taxon>Pseudomonadati</taxon>
        <taxon>Pseudomonadota</taxon>
        <taxon>Betaproteobacteria</taxon>
        <taxon>Burkholderiales</taxon>
        <taxon>Sphaerotilaceae</taxon>
        <taxon>Roseateles</taxon>
    </lineage>
</organism>
<comment type="caution">
    <text evidence="3">The sequence shown here is derived from an EMBL/GenBank/DDBJ whole genome shotgun (WGS) entry which is preliminary data.</text>
</comment>
<evidence type="ECO:0000313" key="4">
    <source>
        <dbReference type="Proteomes" id="UP001462640"/>
    </source>
</evidence>
<gene>
    <name evidence="3" type="ORF">ABDJ40_01020</name>
</gene>
<dbReference type="InterPro" id="IPR014983">
    <property type="entry name" value="GAD-rel"/>
</dbReference>
<dbReference type="Pfam" id="PF08906">
    <property type="entry name" value="T6SS_Tdi1_C"/>
    <property type="match status" value="1"/>
</dbReference>
<dbReference type="RefSeq" id="WP_347604922.1">
    <property type="nucleotide sequence ID" value="NZ_JBDPZC010000001.1"/>
</dbReference>
<dbReference type="InterPro" id="IPR015002">
    <property type="entry name" value="T6SS_Tdi1_C"/>
</dbReference>
<reference evidence="3 4" key="1">
    <citation type="submission" date="2024-05" db="EMBL/GenBank/DDBJ databases">
        <title>Roseateles sp. 2.12 16S ribosomal RNA gene Genome sequencing and assembly.</title>
        <authorList>
            <person name="Woo H."/>
        </authorList>
    </citation>
    <scope>NUCLEOTIDE SEQUENCE [LARGE SCALE GENOMIC DNA]</scope>
    <source>
        <strain evidence="3 4">2.12</strain>
    </source>
</reference>
<keyword evidence="4" id="KW-1185">Reference proteome</keyword>
<protein>
    <submittedName>
        <fullName evidence="3">GAD-like domain-containing protein</fullName>
    </submittedName>
</protein>
<feature type="domain" description="T6SS immunity protein Tdi1 C-terminal" evidence="2">
    <location>
        <begin position="133"/>
        <end position="201"/>
    </location>
</feature>
<dbReference type="Proteomes" id="UP001462640">
    <property type="component" value="Unassembled WGS sequence"/>
</dbReference>
<name>A0ABV0G8F6_9BURK</name>
<proteinExistence type="predicted"/>
<dbReference type="EMBL" id="JBDPZC010000001">
    <property type="protein sequence ID" value="MEO3711340.1"/>
    <property type="molecule type" value="Genomic_DNA"/>
</dbReference>
<evidence type="ECO:0000259" key="1">
    <source>
        <dbReference type="Pfam" id="PF08887"/>
    </source>
</evidence>
<accession>A0ABV0G8F6</accession>
<evidence type="ECO:0000313" key="3">
    <source>
        <dbReference type="EMBL" id="MEO3711340.1"/>
    </source>
</evidence>
<feature type="domain" description="GAD-related" evidence="1">
    <location>
        <begin position="6"/>
        <end position="108"/>
    </location>
</feature>
<sequence length="219" mass="25097">MRDEDFEYFIQKFGEATSHQTVPKEAMDQWRGKLPNKLLHYWQTEGWNGYAHGRFWTVNPDDYEDIVDEWLDGSPLEQADSFHVIARSAFGDLYLCGEKFGCKVIIACSLHAIFPRDLEVLPAEELERRLPWFFSGMNLDECDMDDVAGDPLFERALTSLGPLAPDEMYGFEPALVLGGKITLDRLRKVKIDQHLTILRQLAAPTMPFGNIDIQKLLKS</sequence>
<dbReference type="Pfam" id="PF08887">
    <property type="entry name" value="GAD-like"/>
    <property type="match status" value="1"/>
</dbReference>